<dbReference type="InterPro" id="IPR044978">
    <property type="entry name" value="GRV2/DNAJC13"/>
</dbReference>
<sequence length="291" mass="32207">MRTIAEEDAIAAESMRDAAVRDGTLLRHLLHAFFLPASKRREVSQQLVDLWADSYQPALELLSRVLPPDLVAYLHACSDGALLEDTNEEGSLTSRRQRRLLQQRKGRTGRGITSHEQTFPAVNNFDAADPAAQTGPSVNLNEASELNSSIAVNPKPHAVGLLDTGVPAPAQVFVENTPVGSGRLLCNWTEFWRAFGLDHNRADLIWNEQARQELKEALQAEVHKLDVEKERTEDIVPGGATVEMTNGQENVPQISWNYSEFSVHYPSLLKEVCVGQYYLRLLLDSGSGGRA</sequence>
<evidence type="ECO:0000259" key="1">
    <source>
        <dbReference type="Pfam" id="PF19432"/>
    </source>
</evidence>
<dbReference type="GO" id="GO:0006898">
    <property type="term" value="P:receptor-mediated endocytosis"/>
    <property type="evidence" value="ECO:0007669"/>
    <property type="project" value="TreeGrafter"/>
</dbReference>
<evidence type="ECO:0000313" key="2">
    <source>
        <dbReference type="EMBL" id="KAJ7956604.1"/>
    </source>
</evidence>
<dbReference type="GO" id="GO:0010008">
    <property type="term" value="C:endosome membrane"/>
    <property type="evidence" value="ECO:0007669"/>
    <property type="project" value="TreeGrafter"/>
</dbReference>
<keyword evidence="3" id="KW-1185">Reference proteome</keyword>
<dbReference type="PANTHER" id="PTHR36983:SF2">
    <property type="entry name" value="DNAJ HOMOLOG SUBFAMILY C MEMBER 13"/>
    <property type="match status" value="1"/>
</dbReference>
<reference evidence="2" key="1">
    <citation type="journal article" date="2023" name="Science">
        <title>Elucidation of the pathway for biosynthesis of saponin adjuvants from the soapbark tree.</title>
        <authorList>
            <person name="Reed J."/>
            <person name="Orme A."/>
            <person name="El-Demerdash A."/>
            <person name="Owen C."/>
            <person name="Martin L.B.B."/>
            <person name="Misra R.C."/>
            <person name="Kikuchi S."/>
            <person name="Rejzek M."/>
            <person name="Martin A.C."/>
            <person name="Harkess A."/>
            <person name="Leebens-Mack J."/>
            <person name="Louveau T."/>
            <person name="Stephenson M.J."/>
            <person name="Osbourn A."/>
        </authorList>
    </citation>
    <scope>NUCLEOTIDE SEQUENCE</scope>
    <source>
        <strain evidence="2">S10</strain>
    </source>
</reference>
<dbReference type="KEGG" id="qsa:O6P43_023019"/>
<dbReference type="Pfam" id="PF19432">
    <property type="entry name" value="RME-8_N"/>
    <property type="match status" value="1"/>
</dbReference>
<protein>
    <submittedName>
        <fullName evidence="2">DnaJ-like subfamily C GRV2</fullName>
    </submittedName>
</protein>
<dbReference type="Proteomes" id="UP001163823">
    <property type="component" value="Chromosome 9"/>
</dbReference>
<gene>
    <name evidence="2" type="ORF">O6P43_023019</name>
</gene>
<organism evidence="2 3">
    <name type="scientific">Quillaja saponaria</name>
    <name type="common">Soap bark tree</name>
    <dbReference type="NCBI Taxonomy" id="32244"/>
    <lineage>
        <taxon>Eukaryota</taxon>
        <taxon>Viridiplantae</taxon>
        <taxon>Streptophyta</taxon>
        <taxon>Embryophyta</taxon>
        <taxon>Tracheophyta</taxon>
        <taxon>Spermatophyta</taxon>
        <taxon>Magnoliopsida</taxon>
        <taxon>eudicotyledons</taxon>
        <taxon>Gunneridae</taxon>
        <taxon>Pentapetalae</taxon>
        <taxon>rosids</taxon>
        <taxon>fabids</taxon>
        <taxon>Fabales</taxon>
        <taxon>Quillajaceae</taxon>
        <taxon>Quillaja</taxon>
    </lineage>
</organism>
<dbReference type="InterPro" id="IPR045802">
    <property type="entry name" value="GRV2/DNAJC13_N"/>
</dbReference>
<dbReference type="GO" id="GO:0007032">
    <property type="term" value="P:endosome organization"/>
    <property type="evidence" value="ECO:0007669"/>
    <property type="project" value="InterPro"/>
</dbReference>
<dbReference type="EMBL" id="JARAOO010000009">
    <property type="protein sequence ID" value="KAJ7956604.1"/>
    <property type="molecule type" value="Genomic_DNA"/>
</dbReference>
<comment type="caution">
    <text evidence="2">The sequence shown here is derived from an EMBL/GenBank/DDBJ whole genome shotgun (WGS) entry which is preliminary data.</text>
</comment>
<accession>A0AAD7LEC2</accession>
<dbReference type="GO" id="GO:2000641">
    <property type="term" value="P:regulation of early endosome to late endosome transport"/>
    <property type="evidence" value="ECO:0007669"/>
    <property type="project" value="InterPro"/>
</dbReference>
<dbReference type="PANTHER" id="PTHR36983">
    <property type="entry name" value="DNAJ HOMOLOG SUBFAMILY C MEMBER 13"/>
    <property type="match status" value="1"/>
</dbReference>
<name>A0AAD7LEC2_QUISA</name>
<proteinExistence type="predicted"/>
<evidence type="ECO:0000313" key="3">
    <source>
        <dbReference type="Proteomes" id="UP001163823"/>
    </source>
</evidence>
<feature type="domain" description="DnaJ homologue subfamily C GRV2/DNAJC13 N-terminal" evidence="1">
    <location>
        <begin position="1"/>
        <end position="285"/>
    </location>
</feature>
<dbReference type="AlphaFoldDB" id="A0AAD7LEC2"/>